<dbReference type="AlphaFoldDB" id="A0AAW9MVA9"/>
<proteinExistence type="predicted"/>
<sequence length="64" mass="7693">MVNVEVMKKSKNRFVNIYFTDGDNWKNIRCTNFYLKDDGDEENMLEFENVLINQSEIKKIEILD</sequence>
<dbReference type="RefSeq" id="WP_324619883.1">
    <property type="nucleotide sequence ID" value="NZ_JAYKOT010000003.1"/>
</dbReference>
<name>A0AAW9MVA9_9FIRM</name>
<dbReference type="EMBL" id="JAYKOT010000003">
    <property type="protein sequence ID" value="MEB3429708.1"/>
    <property type="molecule type" value="Genomic_DNA"/>
</dbReference>
<reference evidence="1 2" key="1">
    <citation type="submission" date="2024-01" db="EMBL/GenBank/DDBJ databases">
        <title>Complete genome sequence of Citroniella saccharovorans strain M6.X9, isolated from human fecal sample.</title>
        <authorList>
            <person name="Cheng G."/>
            <person name="Westerholm M."/>
            <person name="Schnurer A."/>
        </authorList>
    </citation>
    <scope>NUCLEOTIDE SEQUENCE [LARGE SCALE GENOMIC DNA]</scope>
    <source>
        <strain evidence="1 2">DSM 29873</strain>
    </source>
</reference>
<organism evidence="1 2">
    <name type="scientific">Citroniella saccharovorans</name>
    <dbReference type="NCBI Taxonomy" id="2053367"/>
    <lineage>
        <taxon>Bacteria</taxon>
        <taxon>Bacillati</taxon>
        <taxon>Bacillota</taxon>
        <taxon>Tissierellia</taxon>
        <taxon>Tissierellales</taxon>
        <taxon>Peptoniphilaceae</taxon>
        <taxon>Citroniella</taxon>
    </lineage>
</organism>
<protein>
    <submittedName>
        <fullName evidence="1">Uncharacterized protein</fullName>
    </submittedName>
</protein>
<accession>A0AAW9MVA9</accession>
<keyword evidence="2" id="KW-1185">Reference proteome</keyword>
<evidence type="ECO:0000313" key="1">
    <source>
        <dbReference type="EMBL" id="MEB3429708.1"/>
    </source>
</evidence>
<comment type="caution">
    <text evidence="1">The sequence shown here is derived from an EMBL/GenBank/DDBJ whole genome shotgun (WGS) entry which is preliminary data.</text>
</comment>
<gene>
    <name evidence="1" type="ORF">VLK81_06730</name>
</gene>
<dbReference type="Proteomes" id="UP001357733">
    <property type="component" value="Unassembled WGS sequence"/>
</dbReference>
<evidence type="ECO:0000313" key="2">
    <source>
        <dbReference type="Proteomes" id="UP001357733"/>
    </source>
</evidence>